<dbReference type="SMART" id="SM00062">
    <property type="entry name" value="PBPb"/>
    <property type="match status" value="1"/>
</dbReference>
<dbReference type="eggNOG" id="COG0834">
    <property type="taxonomic scope" value="Bacteria"/>
</dbReference>
<evidence type="ECO:0000313" key="4">
    <source>
        <dbReference type="EMBL" id="ABD10141.1"/>
    </source>
</evidence>
<dbReference type="SUPFAM" id="SSF53850">
    <property type="entry name" value="Periplasmic binding protein-like II"/>
    <property type="match status" value="1"/>
</dbReference>
<dbReference type="OrthoDB" id="8454826at2"/>
<dbReference type="PANTHER" id="PTHR35936:SF17">
    <property type="entry name" value="ARGININE-BINDING EXTRACELLULAR PROTEIN ARTP"/>
    <property type="match status" value="1"/>
</dbReference>
<evidence type="ECO:0000256" key="2">
    <source>
        <dbReference type="SAM" id="SignalP"/>
    </source>
</evidence>
<dbReference type="RefSeq" id="WP_011435210.1">
    <property type="nucleotide sequence ID" value="NC_007777.1"/>
</dbReference>
<gene>
    <name evidence="4" type="ordered locus">Francci3_0757</name>
</gene>
<evidence type="ECO:0000259" key="3">
    <source>
        <dbReference type="SMART" id="SM00062"/>
    </source>
</evidence>
<feature type="domain" description="Solute-binding protein family 3/N-terminal" evidence="3">
    <location>
        <begin position="49"/>
        <end position="277"/>
    </location>
</feature>
<organism evidence="4 5">
    <name type="scientific">Frankia casuarinae (strain DSM 45818 / CECT 9043 / HFP020203 / CcI3)</name>
    <dbReference type="NCBI Taxonomy" id="106370"/>
    <lineage>
        <taxon>Bacteria</taxon>
        <taxon>Bacillati</taxon>
        <taxon>Actinomycetota</taxon>
        <taxon>Actinomycetes</taxon>
        <taxon>Frankiales</taxon>
        <taxon>Frankiaceae</taxon>
        <taxon>Frankia</taxon>
    </lineage>
</organism>
<accession>Q2JF01</accession>
<dbReference type="Gene3D" id="3.40.190.10">
    <property type="entry name" value="Periplasmic binding protein-like II"/>
    <property type="match status" value="2"/>
</dbReference>
<evidence type="ECO:0000256" key="1">
    <source>
        <dbReference type="ARBA" id="ARBA00022729"/>
    </source>
</evidence>
<feature type="chain" id="PRO_5038892346" evidence="2">
    <location>
        <begin position="27"/>
        <end position="291"/>
    </location>
</feature>
<evidence type="ECO:0000313" key="5">
    <source>
        <dbReference type="Proteomes" id="UP000001937"/>
    </source>
</evidence>
<dbReference type="AlphaFoldDB" id="Q2JF01"/>
<keyword evidence="5" id="KW-1185">Reference proteome</keyword>
<proteinExistence type="predicted"/>
<reference evidence="4 5" key="1">
    <citation type="journal article" date="2007" name="Genome Res.">
        <title>Genome characteristics of facultatively symbiotic Frankia sp. strains reflect host range and host plant biogeography.</title>
        <authorList>
            <person name="Normand P."/>
            <person name="Lapierre P."/>
            <person name="Tisa L.S."/>
            <person name="Gogarten J.P."/>
            <person name="Alloisio N."/>
            <person name="Bagnarol E."/>
            <person name="Bassi C.A."/>
            <person name="Berry A.M."/>
            <person name="Bickhart D.M."/>
            <person name="Choisne N."/>
            <person name="Couloux A."/>
            <person name="Cournoyer B."/>
            <person name="Cruveiller S."/>
            <person name="Daubin V."/>
            <person name="Demange N."/>
            <person name="Francino M.P."/>
            <person name="Goltsman E."/>
            <person name="Huang Y."/>
            <person name="Kopp O.R."/>
            <person name="Labarre L."/>
            <person name="Lapidus A."/>
            <person name="Lavire C."/>
            <person name="Marechal J."/>
            <person name="Martinez M."/>
            <person name="Mastronunzio J.E."/>
            <person name="Mullin B.C."/>
            <person name="Niemann J."/>
            <person name="Pujic P."/>
            <person name="Rawnsley T."/>
            <person name="Rouy Z."/>
            <person name="Schenowitz C."/>
            <person name="Sellstedt A."/>
            <person name="Tavares F."/>
            <person name="Tomkins J.P."/>
            <person name="Vallenet D."/>
            <person name="Valverde C."/>
            <person name="Wall L.G."/>
            <person name="Wang Y."/>
            <person name="Medigue C."/>
            <person name="Benson D.R."/>
        </authorList>
    </citation>
    <scope>NUCLEOTIDE SEQUENCE [LARGE SCALE GENOMIC DNA]</scope>
    <source>
        <strain evidence="5">DSM 45818 / CECT 9043 / CcI3</strain>
    </source>
</reference>
<dbReference type="PROSITE" id="PS51257">
    <property type="entry name" value="PROKAR_LIPOPROTEIN"/>
    <property type="match status" value="1"/>
</dbReference>
<dbReference type="STRING" id="106370.Francci3_0757"/>
<dbReference type="PhylomeDB" id="Q2JF01"/>
<dbReference type="Proteomes" id="UP000001937">
    <property type="component" value="Chromosome"/>
</dbReference>
<keyword evidence="1 2" id="KW-0732">Signal</keyword>
<dbReference type="KEGG" id="fra:Francci3_0757"/>
<dbReference type="Pfam" id="PF00497">
    <property type="entry name" value="SBP_bac_3"/>
    <property type="match status" value="1"/>
</dbReference>
<sequence>MQRPRRPAALALVVAAVLALASCASSGGSTPGSSGTTGSASLHLVKPGQLTIATGSPAYEPWFADGRPESGQGFESAVAYAVAAKLGFTAAQVHWMNVPFNSSFAPGAKNFDFDINEISITPERRQAVDFSSGYYDVAQAVVALRSSRIAHVTTLAGLKNAKLGAAIGTTSLTAINKQVKPAAQPAVFNDTNEAETALENGPIDGIVVDLPTAFKLTATEIENSVIIGQFPSTGEPEQFGLLFEKGNPLVRNVNAALAELTASGELRRITEQWLSTTAGAPVLKTDGARHP</sequence>
<dbReference type="HOGENOM" id="CLU_019602_18_3_11"/>
<dbReference type="CDD" id="cd13530">
    <property type="entry name" value="PBP2_peptides_like"/>
    <property type="match status" value="1"/>
</dbReference>
<name>Q2JF01_FRACC</name>
<dbReference type="EMBL" id="CP000249">
    <property type="protein sequence ID" value="ABD10141.1"/>
    <property type="molecule type" value="Genomic_DNA"/>
</dbReference>
<protein>
    <submittedName>
        <fullName evidence="4">Amino acid ABC transporter substrate-binding protein, PAAT family</fullName>
    </submittedName>
</protein>
<feature type="signal peptide" evidence="2">
    <location>
        <begin position="1"/>
        <end position="26"/>
    </location>
</feature>
<dbReference type="InterPro" id="IPR001638">
    <property type="entry name" value="Solute-binding_3/MltF_N"/>
</dbReference>
<dbReference type="PANTHER" id="PTHR35936">
    <property type="entry name" value="MEMBRANE-BOUND LYTIC MUREIN TRANSGLYCOSYLASE F"/>
    <property type="match status" value="1"/>
</dbReference>